<feature type="coiled-coil region" evidence="1">
    <location>
        <begin position="115"/>
        <end position="142"/>
    </location>
</feature>
<comment type="caution">
    <text evidence="2">The sequence shown here is derived from an EMBL/GenBank/DDBJ whole genome shotgun (WGS) entry which is preliminary data.</text>
</comment>
<gene>
    <name evidence="2" type="ORF">HanXRQr2_Chr09g0407971</name>
</gene>
<dbReference type="Proteomes" id="UP000215914">
    <property type="component" value="Unassembled WGS sequence"/>
</dbReference>
<dbReference type="EMBL" id="MNCJ02000324">
    <property type="protein sequence ID" value="KAF5792619.1"/>
    <property type="molecule type" value="Genomic_DNA"/>
</dbReference>
<reference evidence="2" key="1">
    <citation type="journal article" date="2017" name="Nature">
        <title>The sunflower genome provides insights into oil metabolism, flowering and Asterid evolution.</title>
        <authorList>
            <person name="Badouin H."/>
            <person name="Gouzy J."/>
            <person name="Grassa C.J."/>
            <person name="Murat F."/>
            <person name="Staton S.E."/>
            <person name="Cottret L."/>
            <person name="Lelandais-Briere C."/>
            <person name="Owens G.L."/>
            <person name="Carrere S."/>
            <person name="Mayjonade B."/>
            <person name="Legrand L."/>
            <person name="Gill N."/>
            <person name="Kane N.C."/>
            <person name="Bowers J.E."/>
            <person name="Hubner S."/>
            <person name="Bellec A."/>
            <person name="Berard A."/>
            <person name="Berges H."/>
            <person name="Blanchet N."/>
            <person name="Boniface M.C."/>
            <person name="Brunel D."/>
            <person name="Catrice O."/>
            <person name="Chaidir N."/>
            <person name="Claudel C."/>
            <person name="Donnadieu C."/>
            <person name="Faraut T."/>
            <person name="Fievet G."/>
            <person name="Helmstetter N."/>
            <person name="King M."/>
            <person name="Knapp S.J."/>
            <person name="Lai Z."/>
            <person name="Le Paslier M.C."/>
            <person name="Lippi Y."/>
            <person name="Lorenzon L."/>
            <person name="Mandel J.R."/>
            <person name="Marage G."/>
            <person name="Marchand G."/>
            <person name="Marquand E."/>
            <person name="Bret-Mestries E."/>
            <person name="Morien E."/>
            <person name="Nambeesan S."/>
            <person name="Nguyen T."/>
            <person name="Pegot-Espagnet P."/>
            <person name="Pouilly N."/>
            <person name="Raftis F."/>
            <person name="Sallet E."/>
            <person name="Schiex T."/>
            <person name="Thomas J."/>
            <person name="Vandecasteele C."/>
            <person name="Vares D."/>
            <person name="Vear F."/>
            <person name="Vautrin S."/>
            <person name="Crespi M."/>
            <person name="Mangin B."/>
            <person name="Burke J.M."/>
            <person name="Salse J."/>
            <person name="Munos S."/>
            <person name="Vincourt P."/>
            <person name="Rieseberg L.H."/>
            <person name="Langlade N.B."/>
        </authorList>
    </citation>
    <scope>NUCLEOTIDE SEQUENCE</scope>
    <source>
        <tissue evidence="2">Leaves</tissue>
    </source>
</reference>
<sequence length="255" mass="28955">MVDAVSQPRRLAEIRRRWMHDNNDLHQARITIQELMDEKYRLESQLQAAGLRERRFVSKKNKAEADLQRVTANLAEERVLWAHDIGEKDRVLSYAKAVQEELERKVVTEAQKAHLKEAESVLDQSNAEVDSLTSRLASLQGDRNWLITNGLVGAFEYLRQSESFVTLLDRLSTAAYQSGHHDGVYQGYFNYQQTDRTTPAFQENRGKLQAEIADALEAACNDPLPAYAELVDKVAEDGVDSLCQMLDMAEESGEE</sequence>
<evidence type="ECO:0000313" key="3">
    <source>
        <dbReference type="Proteomes" id="UP000215914"/>
    </source>
</evidence>
<evidence type="ECO:0000256" key="1">
    <source>
        <dbReference type="SAM" id="Coils"/>
    </source>
</evidence>
<dbReference type="Gramene" id="mRNA:HanXRQr2_Chr09g0407971">
    <property type="protein sequence ID" value="mRNA:HanXRQr2_Chr09g0407971"/>
    <property type="gene ID" value="HanXRQr2_Chr09g0407971"/>
</dbReference>
<keyword evidence="3" id="KW-1185">Reference proteome</keyword>
<organism evidence="2 3">
    <name type="scientific">Helianthus annuus</name>
    <name type="common">Common sunflower</name>
    <dbReference type="NCBI Taxonomy" id="4232"/>
    <lineage>
        <taxon>Eukaryota</taxon>
        <taxon>Viridiplantae</taxon>
        <taxon>Streptophyta</taxon>
        <taxon>Embryophyta</taxon>
        <taxon>Tracheophyta</taxon>
        <taxon>Spermatophyta</taxon>
        <taxon>Magnoliopsida</taxon>
        <taxon>eudicotyledons</taxon>
        <taxon>Gunneridae</taxon>
        <taxon>Pentapetalae</taxon>
        <taxon>asterids</taxon>
        <taxon>campanulids</taxon>
        <taxon>Asterales</taxon>
        <taxon>Asteraceae</taxon>
        <taxon>Asteroideae</taxon>
        <taxon>Heliantheae alliance</taxon>
        <taxon>Heliantheae</taxon>
        <taxon>Helianthus</taxon>
    </lineage>
</organism>
<feature type="coiled-coil region" evidence="1">
    <location>
        <begin position="25"/>
        <end position="80"/>
    </location>
</feature>
<dbReference type="AlphaFoldDB" id="A0A9K3NA80"/>
<evidence type="ECO:0000313" key="2">
    <source>
        <dbReference type="EMBL" id="KAF5792619.1"/>
    </source>
</evidence>
<keyword evidence="1" id="KW-0175">Coiled coil</keyword>
<proteinExistence type="predicted"/>
<protein>
    <submittedName>
        <fullName evidence="2">Uncharacterized protein</fullName>
    </submittedName>
</protein>
<reference evidence="2" key="2">
    <citation type="submission" date="2020-06" db="EMBL/GenBank/DDBJ databases">
        <title>Helianthus annuus Genome sequencing and assembly Release 2.</title>
        <authorList>
            <person name="Gouzy J."/>
            <person name="Langlade N."/>
            <person name="Munos S."/>
        </authorList>
    </citation>
    <scope>NUCLEOTIDE SEQUENCE</scope>
    <source>
        <tissue evidence="2">Leaves</tissue>
    </source>
</reference>
<accession>A0A9K3NA80</accession>
<name>A0A9K3NA80_HELAN</name>